<dbReference type="CDD" id="cd17069">
    <property type="entry name" value="DCX2"/>
    <property type="match status" value="1"/>
</dbReference>
<dbReference type="CDD" id="cd17140">
    <property type="entry name" value="DCX1_DCLK1"/>
    <property type="match status" value="1"/>
</dbReference>
<feature type="compositionally biased region" description="Basic and acidic residues" evidence="6">
    <location>
        <begin position="423"/>
        <end position="433"/>
    </location>
</feature>
<feature type="domain" description="Doublecortin" evidence="7">
    <location>
        <begin position="186"/>
        <end position="269"/>
    </location>
</feature>
<feature type="region of interest" description="Disordered" evidence="6">
    <location>
        <begin position="372"/>
        <end position="433"/>
    </location>
</feature>
<dbReference type="GeneID" id="103010847"/>
<feature type="compositionally biased region" description="Polar residues" evidence="6">
    <location>
        <begin position="387"/>
        <end position="397"/>
    </location>
</feature>
<protein>
    <submittedName>
        <fullName evidence="9">Serine/threonine-protein kinase DCLK1 isoform X4</fullName>
    </submittedName>
</protein>
<name>A0ABM3SH29_BALAC</name>
<evidence type="ECO:0000313" key="8">
    <source>
        <dbReference type="Proteomes" id="UP001652580"/>
    </source>
</evidence>
<keyword evidence="3" id="KW-0963">Cytoplasm</keyword>
<dbReference type="InterPro" id="IPR036572">
    <property type="entry name" value="Doublecortin_dom_sf"/>
</dbReference>
<feature type="domain" description="Doublecortin" evidence="7">
    <location>
        <begin position="57"/>
        <end position="143"/>
    </location>
</feature>
<dbReference type="Proteomes" id="UP001652580">
    <property type="component" value="Chromosome 18"/>
</dbReference>
<evidence type="ECO:0000256" key="4">
    <source>
        <dbReference type="ARBA" id="ARBA00022737"/>
    </source>
</evidence>
<evidence type="ECO:0000256" key="2">
    <source>
        <dbReference type="ARBA" id="ARBA00004496"/>
    </source>
</evidence>
<keyword evidence="9" id="KW-0808">Transferase</keyword>
<gene>
    <name evidence="9" type="primary">DCLK1</name>
</gene>
<evidence type="ECO:0000313" key="9">
    <source>
        <dbReference type="RefSeq" id="XP_057389149.1"/>
    </source>
</evidence>
<proteinExistence type="predicted"/>
<dbReference type="RefSeq" id="XP_057389149.1">
    <property type="nucleotide sequence ID" value="XM_057533166.1"/>
</dbReference>
<dbReference type="PANTHER" id="PTHR23005:SF4">
    <property type="entry name" value="OXYGEN-REGULATED PROTEIN 1"/>
    <property type="match status" value="1"/>
</dbReference>
<reference evidence="9" key="1">
    <citation type="submission" date="2025-08" db="UniProtKB">
        <authorList>
            <consortium name="RefSeq"/>
        </authorList>
    </citation>
    <scope>IDENTIFICATION</scope>
</reference>
<evidence type="ECO:0000256" key="5">
    <source>
        <dbReference type="ARBA" id="ARBA00023273"/>
    </source>
</evidence>
<feature type="compositionally biased region" description="Low complexity" evidence="6">
    <location>
        <begin position="297"/>
        <end position="311"/>
    </location>
</feature>
<comment type="subcellular location">
    <subcellularLocation>
        <location evidence="1">Cell projection</location>
    </subcellularLocation>
    <subcellularLocation>
        <location evidence="2">Cytoplasm</location>
    </subcellularLocation>
</comment>
<keyword evidence="8" id="KW-1185">Reference proteome</keyword>
<evidence type="ECO:0000256" key="6">
    <source>
        <dbReference type="SAM" id="MobiDB-lite"/>
    </source>
</evidence>
<dbReference type="SMART" id="SM00537">
    <property type="entry name" value="DCX"/>
    <property type="match status" value="2"/>
</dbReference>
<evidence type="ECO:0000256" key="1">
    <source>
        <dbReference type="ARBA" id="ARBA00004316"/>
    </source>
</evidence>
<dbReference type="Pfam" id="PF03607">
    <property type="entry name" value="DCX"/>
    <property type="match status" value="2"/>
</dbReference>
<evidence type="ECO:0000256" key="3">
    <source>
        <dbReference type="ARBA" id="ARBA00022490"/>
    </source>
</evidence>
<dbReference type="GO" id="GO:0016301">
    <property type="term" value="F:kinase activity"/>
    <property type="evidence" value="ECO:0007669"/>
    <property type="project" value="UniProtKB-KW"/>
</dbReference>
<keyword evidence="5" id="KW-0966">Cell projection</keyword>
<evidence type="ECO:0000259" key="7">
    <source>
        <dbReference type="PROSITE" id="PS50309"/>
    </source>
</evidence>
<feature type="region of interest" description="Disordered" evidence="6">
    <location>
        <begin position="288"/>
        <end position="311"/>
    </location>
</feature>
<keyword evidence="9" id="KW-0418">Kinase</keyword>
<organism evidence="8 9">
    <name type="scientific">Balaenoptera acutorostrata</name>
    <name type="common">Common minke whale</name>
    <name type="synonym">Balaena rostrata</name>
    <dbReference type="NCBI Taxonomy" id="9767"/>
    <lineage>
        <taxon>Eukaryota</taxon>
        <taxon>Metazoa</taxon>
        <taxon>Chordata</taxon>
        <taxon>Craniata</taxon>
        <taxon>Vertebrata</taxon>
        <taxon>Euteleostomi</taxon>
        <taxon>Mammalia</taxon>
        <taxon>Eutheria</taxon>
        <taxon>Laurasiatheria</taxon>
        <taxon>Artiodactyla</taxon>
        <taxon>Whippomorpha</taxon>
        <taxon>Cetacea</taxon>
        <taxon>Mysticeti</taxon>
        <taxon>Balaenopteridae</taxon>
        <taxon>Balaenoptera</taxon>
    </lineage>
</organism>
<feature type="compositionally biased region" description="Basic and acidic residues" evidence="6">
    <location>
        <begin position="372"/>
        <end position="381"/>
    </location>
</feature>
<dbReference type="PROSITE" id="PS50309">
    <property type="entry name" value="DC"/>
    <property type="match status" value="2"/>
</dbReference>
<accession>A0ABM3SH29</accession>
<keyword evidence="4" id="KW-0677">Repeat</keyword>
<dbReference type="SUPFAM" id="SSF89837">
    <property type="entry name" value="Doublecortin (DC)"/>
    <property type="match status" value="2"/>
</dbReference>
<dbReference type="Gene3D" id="3.10.20.230">
    <property type="entry name" value="Doublecortin domain"/>
    <property type="match status" value="2"/>
</dbReference>
<sequence>MSFGRDMELEHFDERDKAQRYSRGSRVNGLPSPTHSAHCSFYRTRTLQTLSSEKKAKKVRFYRNGDRYFKGIVYAISPDRFRSFEALLADLTRTLSDNVNLPQGVRTIYTIDGLKKISSLDQLLEGESYVCGSIEPFKKLEYTKNVNPNWSVNVKTTSASRAVSSLATAKGSPSEVRENKDFIRPKLVTIIRSGVKPRKAVRILLNKKTAHSFEQVLTDITDAIKLDSGVVKRLYTLDGKQVMYLQDFFGDDDIFIACGPEKFRYQDDFLLDESECRVVKSTSYTKIASSSRRSTTKSPGPSRRSKSPASTSSELFAAYNAESSFHSLSLYPSTAPSAQSQQERFVRIRMKMEPWGTSAVIRLHQEDLQDGGGVRRGDHLPPHKYIRNTSTCGTTPTEHLLNAGRRPQSSQKARKSPRTWAGQKEKEKTETKE</sequence>
<dbReference type="InterPro" id="IPR003533">
    <property type="entry name" value="Doublecortin_dom"/>
</dbReference>
<dbReference type="PANTHER" id="PTHR23005">
    <property type="entry name" value="RETINITIS PIGMENTOSA 1 PROTEIN"/>
    <property type="match status" value="1"/>
</dbReference>